<keyword evidence="2" id="KW-0479">Metal-binding</keyword>
<dbReference type="GO" id="GO:0003677">
    <property type="term" value="F:DNA binding"/>
    <property type="evidence" value="ECO:0007669"/>
    <property type="project" value="UniProtKB-KW"/>
</dbReference>
<dbReference type="InterPro" id="IPR012337">
    <property type="entry name" value="RNaseH-like_sf"/>
</dbReference>
<name>Q0C8T4_ASPTN</name>
<proteinExistence type="predicted"/>
<dbReference type="OrthoDB" id="4505704at2759"/>
<dbReference type="GO" id="GO:0005634">
    <property type="term" value="C:nucleus"/>
    <property type="evidence" value="ECO:0007669"/>
    <property type="project" value="UniProtKB-SubCell"/>
</dbReference>
<dbReference type="SMART" id="SM00614">
    <property type="entry name" value="ZnF_BED"/>
    <property type="match status" value="1"/>
</dbReference>
<dbReference type="PANTHER" id="PTHR46481">
    <property type="entry name" value="ZINC FINGER BED DOMAIN-CONTAINING PROTEIN 4"/>
    <property type="match status" value="1"/>
</dbReference>
<dbReference type="Pfam" id="PF05699">
    <property type="entry name" value="Dimer_Tnp_hAT"/>
    <property type="match status" value="1"/>
</dbReference>
<keyword evidence="3" id="KW-0863">Zinc-finger</keyword>
<dbReference type="AlphaFoldDB" id="Q0C8T4"/>
<organism evidence="10 11">
    <name type="scientific">Aspergillus terreus (strain NIH 2624 / FGSC A1156)</name>
    <dbReference type="NCBI Taxonomy" id="341663"/>
    <lineage>
        <taxon>Eukaryota</taxon>
        <taxon>Fungi</taxon>
        <taxon>Dikarya</taxon>
        <taxon>Ascomycota</taxon>
        <taxon>Pezizomycotina</taxon>
        <taxon>Eurotiomycetes</taxon>
        <taxon>Eurotiomycetidae</taxon>
        <taxon>Eurotiales</taxon>
        <taxon>Aspergillaceae</taxon>
        <taxon>Aspergillus</taxon>
        <taxon>Aspergillus subgen. Circumdati</taxon>
    </lineage>
</organism>
<evidence type="ECO:0000256" key="5">
    <source>
        <dbReference type="ARBA" id="ARBA00023125"/>
    </source>
</evidence>
<feature type="region of interest" description="Disordered" evidence="7">
    <location>
        <begin position="815"/>
        <end position="871"/>
    </location>
</feature>
<evidence type="ECO:0000259" key="8">
    <source>
        <dbReference type="Pfam" id="PF05699"/>
    </source>
</evidence>
<feature type="compositionally biased region" description="Acidic residues" evidence="7">
    <location>
        <begin position="827"/>
        <end position="842"/>
    </location>
</feature>
<reference evidence="11" key="1">
    <citation type="submission" date="2005-09" db="EMBL/GenBank/DDBJ databases">
        <title>Annotation of the Aspergillus terreus NIH2624 genome.</title>
        <authorList>
            <person name="Birren B.W."/>
            <person name="Lander E.S."/>
            <person name="Galagan J.E."/>
            <person name="Nusbaum C."/>
            <person name="Devon K."/>
            <person name="Henn M."/>
            <person name="Ma L.-J."/>
            <person name="Jaffe D.B."/>
            <person name="Butler J."/>
            <person name="Alvarez P."/>
            <person name="Gnerre S."/>
            <person name="Grabherr M."/>
            <person name="Kleber M."/>
            <person name="Mauceli E.W."/>
            <person name="Brockman W."/>
            <person name="Rounsley S."/>
            <person name="Young S.K."/>
            <person name="LaButti K."/>
            <person name="Pushparaj V."/>
            <person name="DeCaprio D."/>
            <person name="Crawford M."/>
            <person name="Koehrsen M."/>
            <person name="Engels R."/>
            <person name="Montgomery P."/>
            <person name="Pearson M."/>
            <person name="Howarth C."/>
            <person name="Larson L."/>
            <person name="Luoma S."/>
            <person name="White J."/>
            <person name="Alvarado L."/>
            <person name="Kodira C.D."/>
            <person name="Zeng Q."/>
            <person name="Oleary S."/>
            <person name="Yandava C."/>
            <person name="Denning D.W."/>
            <person name="Nierman W.C."/>
            <person name="Milne T."/>
            <person name="Madden K."/>
        </authorList>
    </citation>
    <scope>NUCLEOTIDE SEQUENCE [LARGE SCALE GENOMIC DNA]</scope>
    <source>
        <strain evidence="11">NIH 2624 / FGSC A1156</strain>
    </source>
</reference>
<dbReference type="InterPro" id="IPR008906">
    <property type="entry name" value="HATC_C_dom"/>
</dbReference>
<accession>Q0C8T4</accession>
<dbReference type="InterPro" id="IPR025525">
    <property type="entry name" value="hAT-like_transposase_RNase-H"/>
</dbReference>
<dbReference type="OMA" id="DIREWWK"/>
<sequence>MSSKNFSFLSSSVHAINEALLFIMAHQSYPLDLCSQDTIAPSSSISQVFTDGDNQTEVNTCSIFSPPPELDSLRLSKGRKIIQYPTEQEKIHIFEEWWNTTTWAEKRREAKKPLVRFNPKRHSSVWDKFHEGAQFPDGTPYVFCVSCSHLLQHPSTEHTGTSSMAYHVRKGCPKKSSSVPSKRTVAQMLSEKPGPTTIYTEQEFLDQVLRFIVACRLPFRTVEHVQFKRMINLAAAGSSRRPHIPNRKQIQERLIELSDEIHTQLLSRFPATGRMSIALDCWTSPDQKAFLALTGYFLTDDLDYHEIILGFRPVSGSHTGETLAAIVLSVLHKHNLCHRLLGVTTDNASNNSTMFSSLTEQLRDELDTNIQIQDTIADPELSKILRNQHHIPCLAHVIQLCVTSFMNKLRIAAENDTVSYIWENSDETLKASGSISRAIEKEDAEEGFLSFLSVMTEKIRKITKFVNASPQRRERFQLTQRLESGSVYYLLLDCKTRWNSSYLMIRRALKLRQPIESFIQHWDSQKLDYLRPTPVEWKQLEYLLELLYPFYIFTSCLSENTGPTVHRVYDIYNDLFDHLDLAINRLRNKRASWKQQILEGLEEAHKKLRKYYRRTYQAEGYIYAIATILDPTSKLEKFKTATWLDDDTDWYQKYRTVFEKVFHFYRSQNPSVNTPSTVSDPLSGLNKAFYHLSKRRRLATSSETFEELKAYLDIEGTTGQTDIIAYWKSRRNQFPILYSMARDFLTVATNGVSVERLFNSSRDICHYRRSRLYPDTIEAIMLQMCTDRFTINEEYQQILDEVDPDSIVFVHKEEDDDTTEAPLYISDNEDMDDMDEDPEDGLLPEPPHTTRTVKETRSLRHHKRRPGQYKE</sequence>
<dbReference type="Proteomes" id="UP000007963">
    <property type="component" value="Unassembled WGS sequence"/>
</dbReference>
<evidence type="ECO:0000256" key="3">
    <source>
        <dbReference type="ARBA" id="ARBA00022771"/>
    </source>
</evidence>
<keyword evidence="5" id="KW-0238">DNA-binding</keyword>
<protein>
    <recommendedName>
        <fullName evidence="12">HAT C-terminal dimerisation domain-containing protein</fullName>
    </recommendedName>
</protein>
<evidence type="ECO:0000256" key="6">
    <source>
        <dbReference type="ARBA" id="ARBA00023242"/>
    </source>
</evidence>
<evidence type="ECO:0000313" key="11">
    <source>
        <dbReference type="Proteomes" id="UP000007963"/>
    </source>
</evidence>
<dbReference type="GeneID" id="4354242"/>
<comment type="subcellular location">
    <subcellularLocation>
        <location evidence="1">Nucleus</location>
    </subcellularLocation>
</comment>
<dbReference type="PANTHER" id="PTHR46481:SF10">
    <property type="entry name" value="ZINC FINGER BED DOMAIN-CONTAINING PROTEIN 39"/>
    <property type="match status" value="1"/>
</dbReference>
<dbReference type="HOGENOM" id="CLU_017134_0_0_1"/>
<evidence type="ECO:0000313" key="10">
    <source>
        <dbReference type="EMBL" id="EAU30091.1"/>
    </source>
</evidence>
<feature type="compositionally biased region" description="Basic residues" evidence="7">
    <location>
        <begin position="859"/>
        <end position="871"/>
    </location>
</feature>
<evidence type="ECO:0000256" key="7">
    <source>
        <dbReference type="SAM" id="MobiDB-lite"/>
    </source>
</evidence>
<evidence type="ECO:0000256" key="1">
    <source>
        <dbReference type="ARBA" id="ARBA00004123"/>
    </source>
</evidence>
<keyword evidence="6" id="KW-0539">Nucleus</keyword>
<dbReference type="Pfam" id="PF14372">
    <property type="entry name" value="hAT-like_RNase-H"/>
    <property type="match status" value="1"/>
</dbReference>
<dbReference type="PROSITE" id="PS50007">
    <property type="entry name" value="PIPLC_X_DOMAIN"/>
    <property type="match status" value="1"/>
</dbReference>
<gene>
    <name evidence="10" type="ORF">ATEG_09900</name>
</gene>
<keyword evidence="4" id="KW-0862">Zinc</keyword>
<dbReference type="GO" id="GO:0046983">
    <property type="term" value="F:protein dimerization activity"/>
    <property type="evidence" value="ECO:0007669"/>
    <property type="project" value="InterPro"/>
</dbReference>
<feature type="domain" description="hAT-like transposase RNase-H fold" evidence="9">
    <location>
        <begin position="559"/>
        <end position="665"/>
    </location>
</feature>
<dbReference type="SUPFAM" id="SSF53098">
    <property type="entry name" value="Ribonuclease H-like"/>
    <property type="match status" value="1"/>
</dbReference>
<feature type="domain" description="HAT C-terminal dimerisation" evidence="8">
    <location>
        <begin position="720"/>
        <end position="781"/>
    </location>
</feature>
<evidence type="ECO:0000256" key="2">
    <source>
        <dbReference type="ARBA" id="ARBA00022723"/>
    </source>
</evidence>
<dbReference type="GO" id="GO:0008270">
    <property type="term" value="F:zinc ion binding"/>
    <property type="evidence" value="ECO:0007669"/>
    <property type="project" value="UniProtKB-KW"/>
</dbReference>
<evidence type="ECO:0000259" key="9">
    <source>
        <dbReference type="Pfam" id="PF14372"/>
    </source>
</evidence>
<evidence type="ECO:0000256" key="4">
    <source>
        <dbReference type="ARBA" id="ARBA00022833"/>
    </source>
</evidence>
<dbReference type="EMBL" id="CH476608">
    <property type="protein sequence ID" value="EAU30091.1"/>
    <property type="molecule type" value="Genomic_DNA"/>
</dbReference>
<evidence type="ECO:0008006" key="12">
    <source>
        <dbReference type="Google" id="ProtNLM"/>
    </source>
</evidence>
<dbReference type="InterPro" id="IPR052035">
    <property type="entry name" value="ZnF_BED_domain_contain"/>
</dbReference>
<dbReference type="eggNOG" id="KOG1121">
    <property type="taxonomic scope" value="Eukaryota"/>
</dbReference>
<dbReference type="VEuPathDB" id="FungiDB:ATEG_09900"/>
<dbReference type="RefSeq" id="XP_001218522.1">
    <property type="nucleotide sequence ID" value="XM_001218521.1"/>
</dbReference>